<dbReference type="GO" id="GO:0016747">
    <property type="term" value="F:acyltransferase activity, transferring groups other than amino-acyl groups"/>
    <property type="evidence" value="ECO:0007669"/>
    <property type="project" value="InterPro"/>
</dbReference>
<evidence type="ECO:0000313" key="5">
    <source>
        <dbReference type="Proteomes" id="UP000095463"/>
    </source>
</evidence>
<protein>
    <recommendedName>
        <fullName evidence="3">N-acetyltransferase domain-containing protein</fullName>
    </recommendedName>
</protein>
<gene>
    <name evidence="4" type="ORF">VW23_024530</name>
</gene>
<organism evidence="4 5">
    <name type="scientific">Devosia insulae DS-56</name>
    <dbReference type="NCBI Taxonomy" id="1116389"/>
    <lineage>
        <taxon>Bacteria</taxon>
        <taxon>Pseudomonadati</taxon>
        <taxon>Pseudomonadota</taxon>
        <taxon>Alphaproteobacteria</taxon>
        <taxon>Hyphomicrobiales</taxon>
        <taxon>Devosiaceae</taxon>
        <taxon>Devosia</taxon>
    </lineage>
</organism>
<sequence>MIAQDGGNGWNRREEHWLAVLAQIETGQRATLVAVLDAQVVGYGSLLWRSGYPGFAAADIPEVHDLATLAQHRGKGVATSLIAALEDLARQRGHQVTGLGVGLYADYGPAQRLYTRLGYRPDGNGVTYRHTPVVSGALFPIDDELLLWLTRRL</sequence>
<name>A0A1E5XMA8_9HYPH</name>
<dbReference type="AlphaFoldDB" id="A0A1E5XMA8"/>
<feature type="domain" description="N-acetyltransferase" evidence="3">
    <location>
        <begin position="1"/>
        <end position="152"/>
    </location>
</feature>
<dbReference type="Gene3D" id="3.40.630.30">
    <property type="match status" value="1"/>
</dbReference>
<dbReference type="InterPro" id="IPR016181">
    <property type="entry name" value="Acyl_CoA_acyltransferase"/>
</dbReference>
<proteinExistence type="predicted"/>
<dbReference type="CDD" id="cd04301">
    <property type="entry name" value="NAT_SF"/>
    <property type="match status" value="1"/>
</dbReference>
<comment type="caution">
    <text evidence="4">The sequence shown here is derived from an EMBL/GenBank/DDBJ whole genome shotgun (WGS) entry which is preliminary data.</text>
</comment>
<evidence type="ECO:0000256" key="1">
    <source>
        <dbReference type="ARBA" id="ARBA00022679"/>
    </source>
</evidence>
<dbReference type="PANTHER" id="PTHR43420">
    <property type="entry name" value="ACETYLTRANSFERASE"/>
    <property type="match status" value="1"/>
</dbReference>
<dbReference type="EMBL" id="LAJE02000266">
    <property type="protein sequence ID" value="OEO29715.1"/>
    <property type="molecule type" value="Genomic_DNA"/>
</dbReference>
<evidence type="ECO:0000259" key="3">
    <source>
        <dbReference type="PROSITE" id="PS51186"/>
    </source>
</evidence>
<evidence type="ECO:0000256" key="2">
    <source>
        <dbReference type="ARBA" id="ARBA00023315"/>
    </source>
</evidence>
<dbReference type="PROSITE" id="PS51186">
    <property type="entry name" value="GNAT"/>
    <property type="match status" value="1"/>
</dbReference>
<dbReference type="InterPro" id="IPR000182">
    <property type="entry name" value="GNAT_dom"/>
</dbReference>
<keyword evidence="1" id="KW-0808">Transferase</keyword>
<dbReference type="SUPFAM" id="SSF55729">
    <property type="entry name" value="Acyl-CoA N-acyltransferases (Nat)"/>
    <property type="match status" value="1"/>
</dbReference>
<evidence type="ECO:0000313" key="4">
    <source>
        <dbReference type="EMBL" id="OEO29715.1"/>
    </source>
</evidence>
<keyword evidence="5" id="KW-1185">Reference proteome</keyword>
<dbReference type="Pfam" id="PF00583">
    <property type="entry name" value="Acetyltransf_1"/>
    <property type="match status" value="1"/>
</dbReference>
<reference evidence="4 5" key="1">
    <citation type="journal article" date="2015" name="Genome Announc.">
        <title>Genome Assemblies of Three Soil-Associated Devosia species: D. insulae, D. limi, and D. soli.</title>
        <authorList>
            <person name="Hassan Y.I."/>
            <person name="Lepp D."/>
            <person name="Zhou T."/>
        </authorList>
    </citation>
    <scope>NUCLEOTIDE SEQUENCE [LARGE SCALE GENOMIC DNA]</scope>
    <source>
        <strain evidence="4 5">DS-56</strain>
    </source>
</reference>
<keyword evidence="2" id="KW-0012">Acyltransferase</keyword>
<dbReference type="PANTHER" id="PTHR43420:SF44">
    <property type="entry name" value="ACETYLTRANSFERASE YPEA"/>
    <property type="match status" value="1"/>
</dbReference>
<dbReference type="InterPro" id="IPR050680">
    <property type="entry name" value="YpeA/RimI_acetyltransf"/>
</dbReference>
<accession>A0A1E5XMA8</accession>
<dbReference type="Proteomes" id="UP000095463">
    <property type="component" value="Unassembled WGS sequence"/>
</dbReference>